<dbReference type="STRING" id="1802555.A2755_02710"/>
<accession>A0A1F8DRM2</accession>
<feature type="region of interest" description="Disordered" evidence="1">
    <location>
        <begin position="1"/>
        <end position="33"/>
    </location>
</feature>
<protein>
    <recommendedName>
        <fullName evidence="2">Alpha-L-rhamnosidase six-hairpin glycosidase domain-containing protein</fullName>
    </recommendedName>
</protein>
<dbReference type="InterPro" id="IPR035396">
    <property type="entry name" value="Bac_rhamnosid6H"/>
</dbReference>
<dbReference type="InterPro" id="IPR008928">
    <property type="entry name" value="6-hairpin_glycosidase_sf"/>
</dbReference>
<comment type="caution">
    <text evidence="3">The sequence shown here is derived from an EMBL/GenBank/DDBJ whole genome shotgun (WGS) entry which is preliminary data.</text>
</comment>
<evidence type="ECO:0000313" key="3">
    <source>
        <dbReference type="EMBL" id="OGM91283.1"/>
    </source>
</evidence>
<dbReference type="EMBL" id="MGIP01000011">
    <property type="protein sequence ID" value="OGM91283.1"/>
    <property type="molecule type" value="Genomic_DNA"/>
</dbReference>
<dbReference type="Gene3D" id="1.50.10.10">
    <property type="match status" value="1"/>
</dbReference>
<name>A0A1F8DRM2_9BACT</name>
<evidence type="ECO:0000313" key="4">
    <source>
        <dbReference type="Proteomes" id="UP000177029"/>
    </source>
</evidence>
<sequence>MQEKSFEKNLSHGSEPKKQEHDEKDKEKERQKMEAYLERFEEKAQRIDSMRLNKAHKKREIPPVQLDEKKEADITQEVVDSKQHLDACHAEGFGISPSGNPEDSFYHTMWSRDLAHAGGNFYTREKPQALIDSLGTVFSYQKDDGSLPYRVERKRFLLEHTTKALFGFDLNILKKIGIDPITRKKDRPVYEGQDGGNAEDTIPSIVVTLGELFLSSKEGRQFVANHFEQVQSAMENFMQRTDPQDGLEISKKSNPDWADSLNRGNKKIGTINIWYARALRMMVLITEGLGKSEEAQAYRKKHEKVQKGVLEKLYDKDGHYFRTGEGEDRVDATASVFGCLYMLSAEEGALVQDTMRNRLTTNAGLKNFDPPYPKNKIYPILRLIGMGGYHNECVWPWVTAQNIQAKIKIALEHPQDDVRERFKKEAVEDLAELASLFKEAGGAYEVFDPDTRQAAKLRTGFKKYKVPKNLMGNMAAFHSAHAQLKALGWIES</sequence>
<dbReference type="Proteomes" id="UP000177029">
    <property type="component" value="Unassembled WGS sequence"/>
</dbReference>
<dbReference type="Pfam" id="PF17389">
    <property type="entry name" value="Bac_rhamnosid6H"/>
    <property type="match status" value="1"/>
</dbReference>
<evidence type="ECO:0000256" key="1">
    <source>
        <dbReference type="SAM" id="MobiDB-lite"/>
    </source>
</evidence>
<dbReference type="SUPFAM" id="SSF48208">
    <property type="entry name" value="Six-hairpin glycosidases"/>
    <property type="match status" value="1"/>
</dbReference>
<feature type="domain" description="Alpha-L-rhamnosidase six-hairpin glycosidase" evidence="2">
    <location>
        <begin position="219"/>
        <end position="322"/>
    </location>
</feature>
<reference evidence="3 4" key="1">
    <citation type="journal article" date="2016" name="Nat. Commun.">
        <title>Thousands of microbial genomes shed light on interconnected biogeochemical processes in an aquifer system.</title>
        <authorList>
            <person name="Anantharaman K."/>
            <person name="Brown C.T."/>
            <person name="Hug L.A."/>
            <person name="Sharon I."/>
            <person name="Castelle C.J."/>
            <person name="Probst A.J."/>
            <person name="Thomas B.C."/>
            <person name="Singh A."/>
            <person name="Wilkins M.J."/>
            <person name="Karaoz U."/>
            <person name="Brodie E.L."/>
            <person name="Williams K.H."/>
            <person name="Hubbard S.S."/>
            <person name="Banfield J.F."/>
        </authorList>
    </citation>
    <scope>NUCLEOTIDE SEQUENCE [LARGE SCALE GENOMIC DNA]</scope>
</reference>
<proteinExistence type="predicted"/>
<organism evidence="3 4">
    <name type="scientific">Candidatus Wolfebacteria bacterium RIFCSPHIGHO2_01_FULL_48_22</name>
    <dbReference type="NCBI Taxonomy" id="1802555"/>
    <lineage>
        <taxon>Bacteria</taxon>
        <taxon>Candidatus Wolfeibacteriota</taxon>
    </lineage>
</organism>
<gene>
    <name evidence="3" type="ORF">A2755_02710</name>
</gene>
<evidence type="ECO:0000259" key="2">
    <source>
        <dbReference type="Pfam" id="PF17389"/>
    </source>
</evidence>
<dbReference type="InterPro" id="IPR012341">
    <property type="entry name" value="6hp_glycosidase-like_sf"/>
</dbReference>
<dbReference type="AlphaFoldDB" id="A0A1F8DRM2"/>
<dbReference type="GO" id="GO:0005975">
    <property type="term" value="P:carbohydrate metabolic process"/>
    <property type="evidence" value="ECO:0007669"/>
    <property type="project" value="InterPro"/>
</dbReference>